<sequence>MLIHRMRAGQQLNEVVEAHGENDGQTNRRPQGVTAANPVPEFEHVGGVDAELANRFRVGGKRGEVFRHVLVVARGCQEPVARAVGVGHGFLGSESLGRHQEQSRFRIHVLQHFGDMGAIRR</sequence>
<protein>
    <submittedName>
        <fullName evidence="1">Uncharacterized protein</fullName>
    </submittedName>
</protein>
<accession>A0A378B550</accession>
<gene>
    <name evidence="1" type="ORF">NCTC10313_06773</name>
</gene>
<proteinExistence type="predicted"/>
<organism evidence="1 2">
    <name type="scientific">Klebsiella pneumoniae subsp. ozaenae</name>
    <dbReference type="NCBI Taxonomy" id="574"/>
    <lineage>
        <taxon>Bacteria</taxon>
        <taxon>Pseudomonadati</taxon>
        <taxon>Pseudomonadota</taxon>
        <taxon>Gammaproteobacteria</taxon>
        <taxon>Enterobacterales</taxon>
        <taxon>Enterobacteriaceae</taxon>
        <taxon>Klebsiella/Raoultella group</taxon>
        <taxon>Klebsiella</taxon>
        <taxon>Klebsiella pneumoniae complex</taxon>
    </lineage>
</organism>
<evidence type="ECO:0000313" key="1">
    <source>
        <dbReference type="EMBL" id="STV29727.1"/>
    </source>
</evidence>
<name>A0A378B550_KLEPO</name>
<dbReference type="EMBL" id="UGLW01000003">
    <property type="protein sequence ID" value="STV29727.1"/>
    <property type="molecule type" value="Genomic_DNA"/>
</dbReference>
<dbReference type="AlphaFoldDB" id="A0A378B550"/>
<reference evidence="1 2" key="1">
    <citation type="submission" date="2018-06" db="EMBL/GenBank/DDBJ databases">
        <authorList>
            <consortium name="Pathogen Informatics"/>
            <person name="Doyle S."/>
        </authorList>
    </citation>
    <scope>NUCLEOTIDE SEQUENCE [LARGE SCALE GENOMIC DNA]</scope>
    <source>
        <strain evidence="1 2">NCTC10313</strain>
    </source>
</reference>
<dbReference type="Proteomes" id="UP000254487">
    <property type="component" value="Unassembled WGS sequence"/>
</dbReference>
<evidence type="ECO:0000313" key="2">
    <source>
        <dbReference type="Proteomes" id="UP000254487"/>
    </source>
</evidence>